<gene>
    <name evidence="2" type="ORF">K505DRAFT_421540</name>
</gene>
<dbReference type="Proteomes" id="UP000799757">
    <property type="component" value="Unassembled WGS sequence"/>
</dbReference>
<feature type="compositionally biased region" description="Low complexity" evidence="1">
    <location>
        <begin position="80"/>
        <end position="91"/>
    </location>
</feature>
<proteinExistence type="predicted"/>
<feature type="compositionally biased region" description="Low complexity" evidence="1">
    <location>
        <begin position="128"/>
        <end position="138"/>
    </location>
</feature>
<name>A0A6A6WVA0_9PLEO</name>
<dbReference type="AlphaFoldDB" id="A0A6A6WVA0"/>
<feature type="region of interest" description="Disordered" evidence="1">
    <location>
        <begin position="270"/>
        <end position="292"/>
    </location>
</feature>
<feature type="compositionally biased region" description="Low complexity" evidence="1">
    <location>
        <begin position="99"/>
        <end position="115"/>
    </location>
</feature>
<dbReference type="EMBL" id="MU002277">
    <property type="protein sequence ID" value="KAF2787811.1"/>
    <property type="molecule type" value="Genomic_DNA"/>
</dbReference>
<feature type="compositionally biased region" description="Pro residues" evidence="1">
    <location>
        <begin position="139"/>
        <end position="158"/>
    </location>
</feature>
<evidence type="ECO:0000313" key="3">
    <source>
        <dbReference type="Proteomes" id="UP000799757"/>
    </source>
</evidence>
<protein>
    <submittedName>
        <fullName evidence="2">Uncharacterized protein</fullName>
    </submittedName>
</protein>
<accession>A0A6A6WVA0</accession>
<evidence type="ECO:0000256" key="1">
    <source>
        <dbReference type="SAM" id="MobiDB-lite"/>
    </source>
</evidence>
<evidence type="ECO:0000313" key="2">
    <source>
        <dbReference type="EMBL" id="KAF2787811.1"/>
    </source>
</evidence>
<sequence length="314" mass="34005">MTLLLRHIRTFLRPPSSSLPTSNRSAGAILVADQPITMSTTNVPVTKRGSSCSPPRLGATNPLHVHTFSPHEPKPPSPCPSQKSARRSSSSGDLTFRTANSAPASPSGPQAPSAMSEKKTEEIYAQNRPPSNLPTSSPLEPPPRSTSPYPSTPPQKKPPLPRRRRRLSKALEVALYDLDTTTSQSLPIIMPWDRRSTSSDSLYRFPTPDRALRRRQHHRRASVCSSAASSLGVPRADSPTIPAQECFVGSRQRACPLCGRSSPARMALPGSSTTGDLALGSSVESSPAQGQVVGLKGRWRGFRNRIMGRRRKRG</sequence>
<keyword evidence="3" id="KW-1185">Reference proteome</keyword>
<reference evidence="2" key="1">
    <citation type="journal article" date="2020" name="Stud. Mycol.">
        <title>101 Dothideomycetes genomes: a test case for predicting lifestyles and emergence of pathogens.</title>
        <authorList>
            <person name="Haridas S."/>
            <person name="Albert R."/>
            <person name="Binder M."/>
            <person name="Bloem J."/>
            <person name="Labutti K."/>
            <person name="Salamov A."/>
            <person name="Andreopoulos B."/>
            <person name="Baker S."/>
            <person name="Barry K."/>
            <person name="Bills G."/>
            <person name="Bluhm B."/>
            <person name="Cannon C."/>
            <person name="Castanera R."/>
            <person name="Culley D."/>
            <person name="Daum C."/>
            <person name="Ezra D."/>
            <person name="Gonzalez J."/>
            <person name="Henrissat B."/>
            <person name="Kuo A."/>
            <person name="Liang C."/>
            <person name="Lipzen A."/>
            <person name="Lutzoni F."/>
            <person name="Magnuson J."/>
            <person name="Mondo S."/>
            <person name="Nolan M."/>
            <person name="Ohm R."/>
            <person name="Pangilinan J."/>
            <person name="Park H.-J."/>
            <person name="Ramirez L."/>
            <person name="Alfaro M."/>
            <person name="Sun H."/>
            <person name="Tritt A."/>
            <person name="Yoshinaga Y."/>
            <person name="Zwiers L.-H."/>
            <person name="Turgeon B."/>
            <person name="Goodwin S."/>
            <person name="Spatafora J."/>
            <person name="Crous P."/>
            <person name="Grigoriev I."/>
        </authorList>
    </citation>
    <scope>NUCLEOTIDE SEQUENCE</scope>
    <source>
        <strain evidence="2">CBS 109.77</strain>
    </source>
</reference>
<feature type="compositionally biased region" description="Polar residues" evidence="1">
    <location>
        <begin position="40"/>
        <end position="53"/>
    </location>
</feature>
<organism evidence="2 3">
    <name type="scientific">Melanomma pulvis-pyrius CBS 109.77</name>
    <dbReference type="NCBI Taxonomy" id="1314802"/>
    <lineage>
        <taxon>Eukaryota</taxon>
        <taxon>Fungi</taxon>
        <taxon>Dikarya</taxon>
        <taxon>Ascomycota</taxon>
        <taxon>Pezizomycotina</taxon>
        <taxon>Dothideomycetes</taxon>
        <taxon>Pleosporomycetidae</taxon>
        <taxon>Pleosporales</taxon>
        <taxon>Melanommataceae</taxon>
        <taxon>Melanomma</taxon>
    </lineage>
</organism>
<feature type="region of interest" description="Disordered" evidence="1">
    <location>
        <begin position="40"/>
        <end position="164"/>
    </location>
</feature>